<name>J7SAK2_HUIN7</name>
<feature type="transmembrane region" description="Helical" evidence="7">
    <location>
        <begin position="41"/>
        <end position="58"/>
    </location>
</feature>
<evidence type="ECO:0000256" key="6">
    <source>
        <dbReference type="ARBA" id="ARBA00023136"/>
    </source>
</evidence>
<evidence type="ECO:0000313" key="8">
    <source>
        <dbReference type="EMBL" id="CCK72819.1"/>
    </source>
</evidence>
<dbReference type="eggNOG" id="KOG3907">
    <property type="taxonomic scope" value="Eukaryota"/>
</dbReference>
<evidence type="ECO:0000256" key="2">
    <source>
        <dbReference type="ARBA" id="ARBA00004394"/>
    </source>
</evidence>
<dbReference type="PANTHER" id="PTHR16133:SF0">
    <property type="entry name" value="ZINC_IRON REGULATED TRANSPORTER-RELATED PROTEIN 102B, ISOFORM E"/>
    <property type="match status" value="1"/>
</dbReference>
<dbReference type="InterPro" id="IPR045891">
    <property type="entry name" value="ZIP9"/>
</dbReference>
<dbReference type="STRING" id="1071383.J7SAK2"/>
<dbReference type="GeneID" id="34528592"/>
<evidence type="ECO:0000256" key="4">
    <source>
        <dbReference type="ARBA" id="ARBA00022989"/>
    </source>
</evidence>
<dbReference type="PANTHER" id="PTHR16133">
    <property type="entry name" value="SOLUTE CARRIER FAMILY 39 ZINC TRANSPORTER , MEMBER 9-RELATED"/>
    <property type="match status" value="1"/>
</dbReference>
<keyword evidence="3 7" id="KW-0812">Transmembrane</keyword>
<keyword evidence="5" id="KW-0333">Golgi apparatus</keyword>
<dbReference type="GO" id="GO:0006829">
    <property type="term" value="P:zinc ion transport"/>
    <property type="evidence" value="ECO:0007669"/>
    <property type="project" value="InterPro"/>
</dbReference>
<dbReference type="Proteomes" id="UP000006310">
    <property type="component" value="Chromosome 12"/>
</dbReference>
<feature type="transmembrane region" description="Helical" evidence="7">
    <location>
        <begin position="124"/>
        <end position="143"/>
    </location>
</feature>
<feature type="transmembrane region" description="Helical" evidence="7">
    <location>
        <begin position="6"/>
        <end position="29"/>
    </location>
</feature>
<feature type="transmembrane region" description="Helical" evidence="7">
    <location>
        <begin position="70"/>
        <end position="90"/>
    </location>
</feature>
<dbReference type="AlphaFoldDB" id="J7SAK2"/>
<dbReference type="GO" id="GO:0005384">
    <property type="term" value="F:manganese ion transmembrane transporter activity"/>
    <property type="evidence" value="ECO:0007669"/>
    <property type="project" value="EnsemblFungi"/>
</dbReference>
<gene>
    <name evidence="8" type="primary">KNAG0L02000</name>
    <name evidence="8" type="ordered locus">KNAG_0L02000</name>
</gene>
<feature type="transmembrane region" description="Helical" evidence="7">
    <location>
        <begin position="155"/>
        <end position="179"/>
    </location>
</feature>
<dbReference type="Pfam" id="PF02535">
    <property type="entry name" value="Zip"/>
    <property type="match status" value="1"/>
</dbReference>
<feature type="transmembrane region" description="Helical" evidence="7">
    <location>
        <begin position="191"/>
        <end position="209"/>
    </location>
</feature>
<dbReference type="GO" id="GO:0005802">
    <property type="term" value="C:trans-Golgi network"/>
    <property type="evidence" value="ECO:0007669"/>
    <property type="project" value="EnsemblFungi"/>
</dbReference>
<evidence type="ECO:0000256" key="1">
    <source>
        <dbReference type="ARBA" id="ARBA00004127"/>
    </source>
</evidence>
<feature type="transmembrane region" description="Helical" evidence="7">
    <location>
        <begin position="221"/>
        <end position="244"/>
    </location>
</feature>
<dbReference type="InterPro" id="IPR003689">
    <property type="entry name" value="ZIP"/>
</dbReference>
<keyword evidence="6 7" id="KW-0472">Membrane</keyword>
<organism evidence="8 9">
    <name type="scientific">Huiozyma naganishii (strain ATCC MYA-139 / BCRC 22969 / CBS 8797 / KCTC 17520 / NBRC 10181 / NCYC 3082 / Yp74L-3)</name>
    <name type="common">Yeast</name>
    <name type="synonym">Kazachstania naganishii</name>
    <dbReference type="NCBI Taxonomy" id="1071383"/>
    <lineage>
        <taxon>Eukaryota</taxon>
        <taxon>Fungi</taxon>
        <taxon>Dikarya</taxon>
        <taxon>Ascomycota</taxon>
        <taxon>Saccharomycotina</taxon>
        <taxon>Saccharomycetes</taxon>
        <taxon>Saccharomycetales</taxon>
        <taxon>Saccharomycetaceae</taxon>
        <taxon>Huiozyma</taxon>
    </lineage>
</organism>
<comment type="subcellular location">
    <subcellularLocation>
        <location evidence="1">Endomembrane system</location>
        <topology evidence="1">Multi-pass membrane protein</topology>
    </subcellularLocation>
    <subcellularLocation>
        <location evidence="2">Golgi apparatus membrane</location>
    </subcellularLocation>
</comment>
<dbReference type="GO" id="GO:0005770">
    <property type="term" value="C:late endosome"/>
    <property type="evidence" value="ECO:0007669"/>
    <property type="project" value="EnsemblFungi"/>
</dbReference>
<evidence type="ECO:0000256" key="3">
    <source>
        <dbReference type="ARBA" id="ARBA00022692"/>
    </source>
</evidence>
<keyword evidence="9" id="KW-1185">Reference proteome</keyword>
<dbReference type="OrthoDB" id="19859at2759"/>
<proteinExistence type="predicted"/>
<dbReference type="GO" id="GO:0030026">
    <property type="term" value="P:intracellular manganese ion homeostasis"/>
    <property type="evidence" value="ECO:0007669"/>
    <property type="project" value="EnsemblFungi"/>
</dbReference>
<keyword evidence="4 7" id="KW-1133">Transmembrane helix</keyword>
<dbReference type="KEGG" id="kng:KNAG_0L02000"/>
<dbReference type="RefSeq" id="XP_022467063.1">
    <property type="nucleotide sequence ID" value="XM_022610804.1"/>
</dbReference>
<protein>
    <recommendedName>
        <fullName evidence="10">Zinc/iron permease</fullName>
    </recommendedName>
</protein>
<accession>J7SAK2</accession>
<reference evidence="8 9" key="1">
    <citation type="journal article" date="2011" name="Proc. Natl. Acad. Sci. U.S.A.">
        <title>Evolutionary erosion of yeast sex chromosomes by mating-type switching accidents.</title>
        <authorList>
            <person name="Gordon J.L."/>
            <person name="Armisen D."/>
            <person name="Proux-Wera E."/>
            <person name="Oheigeartaigh S.S."/>
            <person name="Byrne K.P."/>
            <person name="Wolfe K.H."/>
        </authorList>
    </citation>
    <scope>NUCLEOTIDE SEQUENCE [LARGE SCALE GENOMIC DNA]</scope>
    <source>
        <strain evidence="9">ATCC MYA-139 / BCRC 22969 / CBS 8797 / CCRC 22969 / KCTC 17520 / NBRC 10181 / NCYC 3082</strain>
    </source>
</reference>
<evidence type="ECO:0000256" key="5">
    <source>
        <dbReference type="ARBA" id="ARBA00023034"/>
    </source>
</evidence>
<dbReference type="HOGENOM" id="CLU_028824_3_0_1"/>
<evidence type="ECO:0000256" key="7">
    <source>
        <dbReference type="SAM" id="Phobius"/>
    </source>
</evidence>
<sequence length="319" mass="34387">MVGQVWANIALSLVLLLATFLCGLIPLCWMGARDGTSLDKLAQFGVGMLLGTSFMLVVPEGIRECQEHGGNVGLDLLVGFLVVYLLDRIVQLVLSQKGRLSNAARMPVQPPESLRDVLRNPKQVWVNILSNNVVFALFVHGLSDGIALGTTVNNPSLLVVVLVAIIIHKVPAVLSLTSVMVCKQNLPKWEVIPNLMAFSLSTPIGYLILSTLNLNESQTMTWMSGNLLLMSGGSLLYAAFTAFVSGTGSHDHASFDDVGVDEFEAMAYFDTRDCNAVEDSSEPELPGHDMAAAKSSLDKSVYVLLGVILPTIISFVIKE</sequence>
<evidence type="ECO:0008006" key="10">
    <source>
        <dbReference type="Google" id="ProtNLM"/>
    </source>
</evidence>
<dbReference type="EMBL" id="HE978325">
    <property type="protein sequence ID" value="CCK72819.1"/>
    <property type="molecule type" value="Genomic_DNA"/>
</dbReference>
<dbReference type="OMA" id="DDFPSIC"/>
<dbReference type="GO" id="GO:0000139">
    <property type="term" value="C:Golgi membrane"/>
    <property type="evidence" value="ECO:0007669"/>
    <property type="project" value="UniProtKB-SubCell"/>
</dbReference>
<reference evidence="9" key="2">
    <citation type="submission" date="2012-08" db="EMBL/GenBank/DDBJ databases">
        <title>Genome sequence of Kazachstania naganishii.</title>
        <authorList>
            <person name="Gordon J.L."/>
            <person name="Armisen D."/>
            <person name="Proux-Wera E."/>
            <person name="OhEigeartaigh S.S."/>
            <person name="Byrne K.P."/>
            <person name="Wolfe K.H."/>
        </authorList>
    </citation>
    <scope>NUCLEOTIDE SEQUENCE [LARGE SCALE GENOMIC DNA]</scope>
    <source>
        <strain evidence="9">ATCC MYA-139 / BCRC 22969 / CBS 8797 / CCRC 22969 / KCTC 17520 / NBRC 10181 / NCYC 3082</strain>
    </source>
</reference>
<feature type="transmembrane region" description="Helical" evidence="7">
    <location>
        <begin position="300"/>
        <end position="317"/>
    </location>
</feature>
<evidence type="ECO:0000313" key="9">
    <source>
        <dbReference type="Proteomes" id="UP000006310"/>
    </source>
</evidence>